<sequence>MSSSARNGGRLAPPAAVSPEDDDEDDYMTMTFADTPALAQPETSLQRRERLRREAEKRSRPKSKAELAAEEEARREAALSRSLLEPLHDGSLRKSKGLAMMAKMGFKAGSALGKQASPDAADTAGSGASNSTAIVEPIRVVIKGGREGIGLENERKRQLRETTEAAGEGPEAKRPKFIDPAEYRAARSREIEEARLGRLVYAAQKVAESMDEDIWATTTIAAPTSTEQNRKKKWTRANAGRTVSSRPLQSIPVVWRGLVKGREQAEQTRRMRHDLEQSSLSRLPTYDDADEDEDDRRALGKAPTAYVAAEDLDDEDLELDEFNALPPDERLRRLVEYLRREHYYCFWCKFKYPDAQMEDCPGLTEEDH</sequence>
<gene>
    <name evidence="3" type="ORF">B0T24DRAFT_47533</name>
</gene>
<feature type="compositionally biased region" description="Basic and acidic residues" evidence="1">
    <location>
        <begin position="45"/>
        <end position="78"/>
    </location>
</feature>
<feature type="compositionally biased region" description="Basic and acidic residues" evidence="1">
    <location>
        <begin position="265"/>
        <end position="276"/>
    </location>
</feature>
<dbReference type="Pfam" id="PF01585">
    <property type="entry name" value="G-patch"/>
    <property type="match status" value="1"/>
</dbReference>
<dbReference type="InterPro" id="IPR025239">
    <property type="entry name" value="DUF4187"/>
</dbReference>
<feature type="region of interest" description="Disordered" evidence="1">
    <location>
        <begin position="153"/>
        <end position="180"/>
    </location>
</feature>
<dbReference type="SMART" id="SM00443">
    <property type="entry name" value="G_patch"/>
    <property type="match status" value="1"/>
</dbReference>
<keyword evidence="4" id="KW-1185">Reference proteome</keyword>
<dbReference type="GO" id="GO:0000776">
    <property type="term" value="C:kinetochore"/>
    <property type="evidence" value="ECO:0007669"/>
    <property type="project" value="TreeGrafter"/>
</dbReference>
<reference evidence="3" key="2">
    <citation type="submission" date="2023-06" db="EMBL/GenBank/DDBJ databases">
        <authorList>
            <consortium name="Lawrence Berkeley National Laboratory"/>
            <person name="Haridas S."/>
            <person name="Hensen N."/>
            <person name="Bonometti L."/>
            <person name="Westerberg I."/>
            <person name="Brannstrom I.O."/>
            <person name="Guillou S."/>
            <person name="Cros-Aarteil S."/>
            <person name="Calhoun S."/>
            <person name="Kuo A."/>
            <person name="Mondo S."/>
            <person name="Pangilinan J."/>
            <person name="Riley R."/>
            <person name="Labutti K."/>
            <person name="Andreopoulos B."/>
            <person name="Lipzen A."/>
            <person name="Chen C."/>
            <person name="Yanf M."/>
            <person name="Daum C."/>
            <person name="Ng V."/>
            <person name="Clum A."/>
            <person name="Steindorff A."/>
            <person name="Ohm R."/>
            <person name="Martin F."/>
            <person name="Silar P."/>
            <person name="Natvig D."/>
            <person name="Lalanne C."/>
            <person name="Gautier V."/>
            <person name="Ament-Velasquez S.L."/>
            <person name="Kruys A."/>
            <person name="Hutchinson M.I."/>
            <person name="Powell A.J."/>
            <person name="Barry K."/>
            <person name="Miller A.N."/>
            <person name="Grigoriev I.V."/>
            <person name="Debuchy R."/>
            <person name="Gladieux P."/>
            <person name="Thoren M.H."/>
            <person name="Johannesson H."/>
        </authorList>
    </citation>
    <scope>NUCLEOTIDE SEQUENCE</scope>
    <source>
        <strain evidence="3">CBS 958.72</strain>
    </source>
</reference>
<reference evidence="3" key="1">
    <citation type="journal article" date="2023" name="Mol. Phylogenet. Evol.">
        <title>Genome-scale phylogeny and comparative genomics of the fungal order Sordariales.</title>
        <authorList>
            <person name="Hensen N."/>
            <person name="Bonometti L."/>
            <person name="Westerberg I."/>
            <person name="Brannstrom I.O."/>
            <person name="Guillou S."/>
            <person name="Cros-Aarteil S."/>
            <person name="Calhoun S."/>
            <person name="Haridas S."/>
            <person name="Kuo A."/>
            <person name="Mondo S."/>
            <person name="Pangilinan J."/>
            <person name="Riley R."/>
            <person name="LaButti K."/>
            <person name="Andreopoulos B."/>
            <person name="Lipzen A."/>
            <person name="Chen C."/>
            <person name="Yan M."/>
            <person name="Daum C."/>
            <person name="Ng V."/>
            <person name="Clum A."/>
            <person name="Steindorff A."/>
            <person name="Ohm R.A."/>
            <person name="Martin F."/>
            <person name="Silar P."/>
            <person name="Natvig D.O."/>
            <person name="Lalanne C."/>
            <person name="Gautier V."/>
            <person name="Ament-Velasquez S.L."/>
            <person name="Kruys A."/>
            <person name="Hutchinson M.I."/>
            <person name="Powell A.J."/>
            <person name="Barry K."/>
            <person name="Miller A.N."/>
            <person name="Grigoriev I.V."/>
            <person name="Debuchy R."/>
            <person name="Gladieux P."/>
            <person name="Hiltunen Thoren M."/>
            <person name="Johannesson H."/>
        </authorList>
    </citation>
    <scope>NUCLEOTIDE SEQUENCE</scope>
    <source>
        <strain evidence="3">CBS 958.72</strain>
    </source>
</reference>
<protein>
    <submittedName>
        <fullName evidence="3">G-patch domain-containing protein</fullName>
    </submittedName>
</protein>
<name>A0AAE0NKZ4_9PEZI</name>
<dbReference type="SMART" id="SM01173">
    <property type="entry name" value="DUF4187"/>
    <property type="match status" value="1"/>
</dbReference>
<dbReference type="GO" id="GO:0003676">
    <property type="term" value="F:nucleic acid binding"/>
    <property type="evidence" value="ECO:0007669"/>
    <property type="project" value="InterPro"/>
</dbReference>
<feature type="region of interest" description="Disordered" evidence="1">
    <location>
        <begin position="1"/>
        <end position="92"/>
    </location>
</feature>
<organism evidence="3 4">
    <name type="scientific">Lasiosphaeria ovina</name>
    <dbReference type="NCBI Taxonomy" id="92902"/>
    <lineage>
        <taxon>Eukaryota</taxon>
        <taxon>Fungi</taxon>
        <taxon>Dikarya</taxon>
        <taxon>Ascomycota</taxon>
        <taxon>Pezizomycotina</taxon>
        <taxon>Sordariomycetes</taxon>
        <taxon>Sordariomycetidae</taxon>
        <taxon>Sordariales</taxon>
        <taxon>Lasiosphaeriaceae</taxon>
        <taxon>Lasiosphaeria</taxon>
    </lineage>
</organism>
<dbReference type="PANTHER" id="PTHR21032">
    <property type="entry name" value="G PATCH DOMAIN-CONTAINING PROTEIN 11"/>
    <property type="match status" value="1"/>
</dbReference>
<comment type="caution">
    <text evidence="3">The sequence shown here is derived from an EMBL/GenBank/DDBJ whole genome shotgun (WGS) entry which is preliminary data.</text>
</comment>
<accession>A0AAE0NKZ4</accession>
<feature type="compositionally biased region" description="Basic and acidic residues" evidence="1">
    <location>
        <begin position="153"/>
        <end position="163"/>
    </location>
</feature>
<dbReference type="EMBL" id="JAULSN010000001">
    <property type="protein sequence ID" value="KAK3383404.1"/>
    <property type="molecule type" value="Genomic_DNA"/>
</dbReference>
<dbReference type="Pfam" id="PF13821">
    <property type="entry name" value="DUF4187"/>
    <property type="match status" value="1"/>
</dbReference>
<dbReference type="AlphaFoldDB" id="A0AAE0NKZ4"/>
<evidence type="ECO:0000259" key="2">
    <source>
        <dbReference type="PROSITE" id="PS50174"/>
    </source>
</evidence>
<proteinExistence type="predicted"/>
<feature type="domain" description="G-patch" evidence="2">
    <location>
        <begin position="93"/>
        <end position="154"/>
    </location>
</feature>
<dbReference type="InterPro" id="IPR000467">
    <property type="entry name" value="G_patch_dom"/>
</dbReference>
<evidence type="ECO:0000256" key="1">
    <source>
        <dbReference type="SAM" id="MobiDB-lite"/>
    </source>
</evidence>
<feature type="region of interest" description="Disordered" evidence="1">
    <location>
        <begin position="265"/>
        <end position="302"/>
    </location>
</feature>
<dbReference type="PROSITE" id="PS50174">
    <property type="entry name" value="G_PATCH"/>
    <property type="match status" value="1"/>
</dbReference>
<feature type="compositionally biased region" description="Basic and acidic residues" evidence="1">
    <location>
        <begin position="170"/>
        <end position="180"/>
    </location>
</feature>
<dbReference type="PANTHER" id="PTHR21032:SF0">
    <property type="entry name" value="G PATCH DOMAIN-CONTAINING PROTEIN 11"/>
    <property type="match status" value="1"/>
</dbReference>
<dbReference type="InterPro" id="IPR039249">
    <property type="entry name" value="GPATCH11"/>
</dbReference>
<feature type="region of interest" description="Disordered" evidence="1">
    <location>
        <begin position="111"/>
        <end position="130"/>
    </location>
</feature>
<dbReference type="Proteomes" id="UP001287356">
    <property type="component" value="Unassembled WGS sequence"/>
</dbReference>
<evidence type="ECO:0000313" key="4">
    <source>
        <dbReference type="Proteomes" id="UP001287356"/>
    </source>
</evidence>
<evidence type="ECO:0000313" key="3">
    <source>
        <dbReference type="EMBL" id="KAK3383404.1"/>
    </source>
</evidence>